<dbReference type="PANTHER" id="PTHR21456:SF1">
    <property type="entry name" value="C2 NT-TYPE DOMAIN-CONTAINING PROTEIN"/>
    <property type="match status" value="1"/>
</dbReference>
<name>A0A9N8WF77_9GLOM</name>
<dbReference type="PROSITE" id="PS51840">
    <property type="entry name" value="C2_NT"/>
    <property type="match status" value="1"/>
</dbReference>
<dbReference type="PANTHER" id="PTHR21456">
    <property type="entry name" value="FAMILY WITH SEQUENCE SIMILARITY 102"/>
    <property type="match status" value="1"/>
</dbReference>
<evidence type="ECO:0000259" key="1">
    <source>
        <dbReference type="PROSITE" id="PS51840"/>
    </source>
</evidence>
<dbReference type="OrthoDB" id="3365224at2759"/>
<proteinExistence type="predicted"/>
<dbReference type="AlphaFoldDB" id="A0A9N8WF77"/>
<gene>
    <name evidence="2" type="ORF">AGERDE_LOCUS3547</name>
</gene>
<accession>A0A9N8WF77</accession>
<dbReference type="InterPro" id="IPR019448">
    <property type="entry name" value="NT-C2"/>
</dbReference>
<protein>
    <submittedName>
        <fullName evidence="2">8080_t:CDS:1</fullName>
    </submittedName>
</protein>
<dbReference type="Proteomes" id="UP000789831">
    <property type="component" value="Unassembled WGS sequence"/>
</dbReference>
<dbReference type="EMBL" id="CAJVPL010000355">
    <property type="protein sequence ID" value="CAG8487132.1"/>
    <property type="molecule type" value="Genomic_DNA"/>
</dbReference>
<dbReference type="Pfam" id="PF10358">
    <property type="entry name" value="NT-C2"/>
    <property type="match status" value="1"/>
</dbReference>
<reference evidence="2" key="1">
    <citation type="submission" date="2021-06" db="EMBL/GenBank/DDBJ databases">
        <authorList>
            <person name="Kallberg Y."/>
            <person name="Tangrot J."/>
            <person name="Rosling A."/>
        </authorList>
    </citation>
    <scope>NUCLEOTIDE SEQUENCE</scope>
    <source>
        <strain evidence="2">MT106</strain>
    </source>
</reference>
<evidence type="ECO:0000313" key="3">
    <source>
        <dbReference type="Proteomes" id="UP000789831"/>
    </source>
</evidence>
<organism evidence="2 3">
    <name type="scientific">Ambispora gerdemannii</name>
    <dbReference type="NCBI Taxonomy" id="144530"/>
    <lineage>
        <taxon>Eukaryota</taxon>
        <taxon>Fungi</taxon>
        <taxon>Fungi incertae sedis</taxon>
        <taxon>Mucoromycota</taxon>
        <taxon>Glomeromycotina</taxon>
        <taxon>Glomeromycetes</taxon>
        <taxon>Archaeosporales</taxon>
        <taxon>Ambisporaceae</taxon>
        <taxon>Ambispora</taxon>
    </lineage>
</organism>
<feature type="domain" description="C2 NT-type" evidence="1">
    <location>
        <begin position="6"/>
        <end position="142"/>
    </location>
</feature>
<evidence type="ECO:0000313" key="2">
    <source>
        <dbReference type="EMBL" id="CAG8487132.1"/>
    </source>
</evidence>
<dbReference type="InterPro" id="IPR039931">
    <property type="entry name" value="EEIG1/2-like"/>
</dbReference>
<comment type="caution">
    <text evidence="2">The sequence shown here is derived from an EMBL/GenBank/DDBJ whole genome shotgun (WGS) entry which is preliminary data.</text>
</comment>
<sequence length="267" mass="30212">MSLSHIFVPRNRKVDFTVDISIEDLANVPLVTGLFYVKWKLQHAEKSSGSTERAFIKDYSVFWNHNLSNKIQLVVGSDGYLMPCEFRLTIKQELKGGKEINTIGSLSLNLSEYVDSGKMTRRYLLQKSKINSTIKLSIETKHTTFGDVEYKVPQLKKTQIFGGITGIITERKELQDDERSKRAFKNRSNFGPHYLAKSRSTTSLRSSDYAQSPLFSPIVTSSLAENSFLRDAGERSPTDVVEDIFANIYVHAPDDDGSDSDNKKQKK</sequence>
<keyword evidence="3" id="KW-1185">Reference proteome</keyword>